<sequence length="80" mass="9342">MTLDTAFQIALGLAALFGGIFIRRLNQDIHDLEKAVERIRDEYQRREDARTNYTAMMDAMKELRAAIERIDNKLDRKADK</sequence>
<reference evidence="1" key="2">
    <citation type="submission" date="2020-09" db="EMBL/GenBank/DDBJ databases">
        <authorList>
            <consortium name="NCBI Pathogen Detection Project"/>
        </authorList>
    </citation>
    <scope>NUCLEOTIDE SEQUENCE</scope>
    <source>
        <strain evidence="1">O50</strain>
    </source>
</reference>
<proteinExistence type="predicted"/>
<organism evidence="1">
    <name type="scientific">Citrobacter freundii</name>
    <dbReference type="NCBI Taxonomy" id="546"/>
    <lineage>
        <taxon>Bacteria</taxon>
        <taxon>Pseudomonadati</taxon>
        <taxon>Pseudomonadota</taxon>
        <taxon>Gammaproteobacteria</taxon>
        <taxon>Enterobacterales</taxon>
        <taxon>Enterobacteriaceae</taxon>
        <taxon>Citrobacter</taxon>
        <taxon>Citrobacter freundii complex</taxon>
    </lineage>
</organism>
<accession>A0A241QB99</accession>
<reference evidence="1" key="1">
    <citation type="journal article" date="2018" name="Genome Biol.">
        <title>SKESA: strategic k-mer extension for scrupulous assemblies.</title>
        <authorList>
            <person name="Souvorov A."/>
            <person name="Agarwala R."/>
            <person name="Lipman D.J."/>
        </authorList>
    </citation>
    <scope>NUCLEOTIDE SEQUENCE</scope>
    <source>
        <strain evidence="1">O50</strain>
    </source>
</reference>
<protein>
    <submittedName>
        <fullName evidence="1">Uncharacterized protein</fullName>
    </submittedName>
</protein>
<gene>
    <name evidence="1" type="ORF">I9Y29_001342</name>
</gene>
<dbReference type="AlphaFoldDB" id="A0A241QB99"/>
<dbReference type="Proteomes" id="UP000855471">
    <property type="component" value="Unassembled WGS sequence"/>
</dbReference>
<comment type="caution">
    <text evidence="1">The sequence shown here is derived from an EMBL/GenBank/DDBJ whole genome shotgun (WGS) entry which is preliminary data.</text>
</comment>
<dbReference type="RefSeq" id="WP_003030364.1">
    <property type="nucleotide sequence ID" value="NZ_CBCYHK010000010.1"/>
</dbReference>
<dbReference type="EMBL" id="DACSXJ010000006">
    <property type="protein sequence ID" value="HAT3896931.1"/>
    <property type="molecule type" value="Genomic_DNA"/>
</dbReference>
<name>A0A241QB99_CITFR</name>
<evidence type="ECO:0000313" key="1">
    <source>
        <dbReference type="EMBL" id="HAT3896931.1"/>
    </source>
</evidence>